<dbReference type="KEGG" id="mfu:LILAB_12905"/>
<dbReference type="Proteomes" id="UP000000488">
    <property type="component" value="Chromosome"/>
</dbReference>
<protein>
    <submittedName>
        <fullName evidence="1">Putative lipoprotein</fullName>
    </submittedName>
</protein>
<dbReference type="AlphaFoldDB" id="F8C8Y8"/>
<dbReference type="HOGENOM" id="CLU_1007702_0_0_7"/>
<accession>F8C8Y8</accession>
<sequence>MGWARGAVGLFLASLTGCQVKCSEPTPDAGRDLASLQREGRCVDVWRAAQVDVAFKEVPEDAAQQRAGTRLERRFTVARQLRGAYRHEDRWASVLEYDAGRVRGGVSYILQVPDVLADLKGRVVQWTSHRESAPCPTKEDGERPVLLSGDTLRDAQGRLLLLTVPNAPTTLAGDVLLPEGLVPELRVRWEDACCELAEGSDALGVQLQVRAAKHAPGPGSLVAAPVGAPARLTLDGVRYVVRVARATADMRGRCGQAVFSVMREDLLEQAPLAPWK</sequence>
<evidence type="ECO:0000313" key="1">
    <source>
        <dbReference type="EMBL" id="AEI64488.1"/>
    </source>
</evidence>
<dbReference type="STRING" id="483219.LILAB_12905"/>
<organism evidence="1 2">
    <name type="scientific">Myxococcus fulvus (strain ATCC BAA-855 / HW-1)</name>
    <dbReference type="NCBI Taxonomy" id="483219"/>
    <lineage>
        <taxon>Bacteria</taxon>
        <taxon>Pseudomonadati</taxon>
        <taxon>Myxococcota</taxon>
        <taxon>Myxococcia</taxon>
        <taxon>Myxococcales</taxon>
        <taxon>Cystobacterineae</taxon>
        <taxon>Myxococcaceae</taxon>
        <taxon>Myxococcus</taxon>
    </lineage>
</organism>
<dbReference type="PROSITE" id="PS51257">
    <property type="entry name" value="PROKAR_LIPOPROTEIN"/>
    <property type="match status" value="1"/>
</dbReference>
<name>F8C8Y8_MYXFH</name>
<proteinExistence type="predicted"/>
<reference evidence="1 2" key="1">
    <citation type="journal article" date="2011" name="J. Bacteriol.">
        <title>Genome sequence of the halotolerant marine bacterium Myxococcus fulvus HW-1.</title>
        <authorList>
            <person name="Li Z.F."/>
            <person name="Li X."/>
            <person name="Liu H."/>
            <person name="Liu X."/>
            <person name="Han K."/>
            <person name="Wu Z.H."/>
            <person name="Hu W."/>
            <person name="Li F.F."/>
            <person name="Li Y.Z."/>
        </authorList>
    </citation>
    <scope>NUCLEOTIDE SEQUENCE [LARGE SCALE GENOMIC DNA]</scope>
    <source>
        <strain evidence="2">ATCC BAA-855 / HW-1</strain>
    </source>
</reference>
<gene>
    <name evidence="1" type="ordered locus">LILAB_12905</name>
</gene>
<evidence type="ECO:0000313" key="2">
    <source>
        <dbReference type="Proteomes" id="UP000000488"/>
    </source>
</evidence>
<keyword evidence="1" id="KW-0449">Lipoprotein</keyword>
<dbReference type="EMBL" id="CP002830">
    <property type="protein sequence ID" value="AEI64488.1"/>
    <property type="molecule type" value="Genomic_DNA"/>
</dbReference>